<sequence>MLSGAGVIFVSNQLDREGPQGQSFMLTIVAMDNPEDTKLVRMNRTTITIQLIDINDNPPMFPNHLLETRTPRDTAVNNTIFTVIVTDADANENADVTFSIANETNASNYFDILNIGNNEGRVIVSQSLLDLAGLYNITLIASDHGTPKFSSNKTLHIEILDVNLNAPEIGNVPGKVKVFEILTINATDNDKSSPNNKYHFSMSVIQPKNNTNFGINKNTGEVFVNANLSVANISIYESIKVESERLVVIQYGN</sequence>
<dbReference type="Proteomes" id="UP001195483">
    <property type="component" value="Unassembled WGS sequence"/>
</dbReference>
<dbReference type="AlphaFoldDB" id="A0AAE0VHW7"/>
<keyword evidence="4" id="KW-0325">Glycoprotein</keyword>
<dbReference type="PANTHER" id="PTHR24026:SF136">
    <property type="entry name" value="PROTOCADHERIN-23"/>
    <property type="match status" value="1"/>
</dbReference>
<accession>A0AAE0VHW7</accession>
<dbReference type="SUPFAM" id="SSF49313">
    <property type="entry name" value="Cadherin-like"/>
    <property type="match status" value="3"/>
</dbReference>
<evidence type="ECO:0000256" key="4">
    <source>
        <dbReference type="ARBA" id="ARBA00023180"/>
    </source>
</evidence>
<feature type="domain" description="Cadherin" evidence="6">
    <location>
        <begin position="3"/>
        <end position="61"/>
    </location>
</feature>
<dbReference type="PANTHER" id="PTHR24026">
    <property type="entry name" value="FAT ATYPICAL CADHERIN-RELATED"/>
    <property type="match status" value="1"/>
</dbReference>
<gene>
    <name evidence="7" type="ORF">CHS0354_020614</name>
</gene>
<dbReference type="GO" id="GO:0016020">
    <property type="term" value="C:membrane"/>
    <property type="evidence" value="ECO:0007669"/>
    <property type="project" value="InterPro"/>
</dbReference>
<proteinExistence type="predicted"/>
<keyword evidence="2" id="KW-0130">Cell adhesion</keyword>
<name>A0AAE0VHW7_9BIVA</name>
<evidence type="ECO:0000259" key="6">
    <source>
        <dbReference type="PROSITE" id="PS50268"/>
    </source>
</evidence>
<evidence type="ECO:0000256" key="5">
    <source>
        <dbReference type="PROSITE-ProRule" id="PRU00043"/>
    </source>
</evidence>
<comment type="caution">
    <text evidence="7">The sequence shown here is derived from an EMBL/GenBank/DDBJ whole genome shotgun (WGS) entry which is preliminary data.</text>
</comment>
<evidence type="ECO:0000313" key="8">
    <source>
        <dbReference type="Proteomes" id="UP001195483"/>
    </source>
</evidence>
<evidence type="ECO:0000256" key="2">
    <source>
        <dbReference type="ARBA" id="ARBA00022889"/>
    </source>
</evidence>
<keyword evidence="3" id="KW-1133">Transmembrane helix</keyword>
<dbReference type="EMBL" id="JAEAOA010001254">
    <property type="protein sequence ID" value="KAK3578236.1"/>
    <property type="molecule type" value="Genomic_DNA"/>
</dbReference>
<evidence type="ECO:0000256" key="1">
    <source>
        <dbReference type="ARBA" id="ARBA00022692"/>
    </source>
</evidence>
<feature type="domain" description="Cadherin" evidence="6">
    <location>
        <begin position="62"/>
        <end position="169"/>
    </location>
</feature>
<reference evidence="7" key="1">
    <citation type="journal article" date="2021" name="Genome Biol. Evol.">
        <title>A High-Quality Reference Genome for a Parasitic Bivalve with Doubly Uniparental Inheritance (Bivalvia: Unionida).</title>
        <authorList>
            <person name="Smith C.H."/>
        </authorList>
    </citation>
    <scope>NUCLEOTIDE SEQUENCE</scope>
    <source>
        <strain evidence="7">CHS0354</strain>
    </source>
</reference>
<keyword evidence="8" id="KW-1185">Reference proteome</keyword>
<dbReference type="PROSITE" id="PS50268">
    <property type="entry name" value="CADHERIN_2"/>
    <property type="match status" value="2"/>
</dbReference>
<keyword evidence="5" id="KW-0106">Calcium</keyword>
<reference evidence="7" key="2">
    <citation type="journal article" date="2021" name="Genome Biol. Evol.">
        <title>Developing a high-quality reference genome for a parasitic bivalve with doubly uniparental inheritance (Bivalvia: Unionida).</title>
        <authorList>
            <person name="Smith C.H."/>
        </authorList>
    </citation>
    <scope>NUCLEOTIDE SEQUENCE</scope>
    <source>
        <strain evidence="7">CHS0354</strain>
        <tissue evidence="7">Mantle</tissue>
    </source>
</reference>
<dbReference type="CDD" id="cd11304">
    <property type="entry name" value="Cadherin_repeat"/>
    <property type="match status" value="3"/>
</dbReference>
<keyword evidence="3" id="KW-0472">Membrane</keyword>
<dbReference type="GO" id="GO:0007156">
    <property type="term" value="P:homophilic cell adhesion via plasma membrane adhesion molecules"/>
    <property type="evidence" value="ECO:0007669"/>
    <property type="project" value="InterPro"/>
</dbReference>
<evidence type="ECO:0000313" key="7">
    <source>
        <dbReference type="EMBL" id="KAK3578236.1"/>
    </source>
</evidence>
<dbReference type="SMART" id="SM00112">
    <property type="entry name" value="CA"/>
    <property type="match status" value="1"/>
</dbReference>
<dbReference type="InterPro" id="IPR015919">
    <property type="entry name" value="Cadherin-like_sf"/>
</dbReference>
<dbReference type="GO" id="GO:0005509">
    <property type="term" value="F:calcium ion binding"/>
    <property type="evidence" value="ECO:0007669"/>
    <property type="project" value="UniProtKB-UniRule"/>
</dbReference>
<reference evidence="7" key="3">
    <citation type="submission" date="2023-05" db="EMBL/GenBank/DDBJ databases">
        <authorList>
            <person name="Smith C.H."/>
        </authorList>
    </citation>
    <scope>NUCLEOTIDE SEQUENCE</scope>
    <source>
        <strain evidence="7">CHS0354</strain>
        <tissue evidence="7">Mantle</tissue>
    </source>
</reference>
<protein>
    <recommendedName>
        <fullName evidence="6">Cadherin domain-containing protein</fullName>
    </recommendedName>
</protein>
<dbReference type="FunFam" id="2.60.40.60:FF:000092">
    <property type="entry name" value="Protocadherin 8"/>
    <property type="match status" value="1"/>
</dbReference>
<dbReference type="PRINTS" id="PR00205">
    <property type="entry name" value="CADHERIN"/>
</dbReference>
<evidence type="ECO:0000256" key="3">
    <source>
        <dbReference type="ARBA" id="ARBA00022989"/>
    </source>
</evidence>
<dbReference type="Gene3D" id="2.60.40.60">
    <property type="entry name" value="Cadherins"/>
    <property type="match status" value="3"/>
</dbReference>
<organism evidence="7 8">
    <name type="scientific">Potamilus streckersoni</name>
    <dbReference type="NCBI Taxonomy" id="2493646"/>
    <lineage>
        <taxon>Eukaryota</taxon>
        <taxon>Metazoa</taxon>
        <taxon>Spiralia</taxon>
        <taxon>Lophotrochozoa</taxon>
        <taxon>Mollusca</taxon>
        <taxon>Bivalvia</taxon>
        <taxon>Autobranchia</taxon>
        <taxon>Heteroconchia</taxon>
        <taxon>Palaeoheterodonta</taxon>
        <taxon>Unionida</taxon>
        <taxon>Unionoidea</taxon>
        <taxon>Unionidae</taxon>
        <taxon>Ambleminae</taxon>
        <taxon>Lampsilini</taxon>
        <taxon>Potamilus</taxon>
    </lineage>
</organism>
<dbReference type="InterPro" id="IPR002126">
    <property type="entry name" value="Cadherin-like_dom"/>
</dbReference>
<keyword evidence="1" id="KW-0812">Transmembrane</keyword>
<dbReference type="Pfam" id="PF00028">
    <property type="entry name" value="Cadherin"/>
    <property type="match status" value="1"/>
</dbReference>